<dbReference type="PANTHER" id="PTHR45528:SF8">
    <property type="entry name" value="HISTIDINE KINASE"/>
    <property type="match status" value="1"/>
</dbReference>
<dbReference type="PANTHER" id="PTHR45528">
    <property type="entry name" value="SENSOR HISTIDINE KINASE CPXA"/>
    <property type="match status" value="1"/>
</dbReference>
<feature type="domain" description="Histidine kinase" evidence="13">
    <location>
        <begin position="91"/>
        <end position="295"/>
    </location>
</feature>
<evidence type="ECO:0000256" key="9">
    <source>
        <dbReference type="ARBA" id="ARBA00023012"/>
    </source>
</evidence>
<dbReference type="Pfam" id="PF02518">
    <property type="entry name" value="HATPase_c"/>
    <property type="match status" value="1"/>
</dbReference>
<evidence type="ECO:0000256" key="8">
    <source>
        <dbReference type="ARBA" id="ARBA00022989"/>
    </source>
</evidence>
<keyword evidence="10 12" id="KW-0472">Membrane</keyword>
<evidence type="ECO:0000313" key="15">
    <source>
        <dbReference type="Proteomes" id="UP000291269"/>
    </source>
</evidence>
<feature type="coiled-coil region" evidence="11">
    <location>
        <begin position="57"/>
        <end position="91"/>
    </location>
</feature>
<organism evidence="14 15">
    <name type="scientific">Candidatus Borkfalkia ceftriaxoniphila</name>
    <dbReference type="NCBI Taxonomy" id="2508949"/>
    <lineage>
        <taxon>Bacteria</taxon>
        <taxon>Bacillati</taxon>
        <taxon>Bacillota</taxon>
        <taxon>Clostridia</taxon>
        <taxon>Christensenellales</taxon>
        <taxon>Christensenellaceae</taxon>
        <taxon>Candidatus Borkfalkia</taxon>
    </lineage>
</organism>
<keyword evidence="5" id="KW-0808">Transferase</keyword>
<dbReference type="InterPro" id="IPR036890">
    <property type="entry name" value="HATPase_C_sf"/>
</dbReference>
<dbReference type="GO" id="GO:0005886">
    <property type="term" value="C:plasma membrane"/>
    <property type="evidence" value="ECO:0007669"/>
    <property type="project" value="TreeGrafter"/>
</dbReference>
<dbReference type="SUPFAM" id="SSF47384">
    <property type="entry name" value="Homodimeric domain of signal transducing histidine kinase"/>
    <property type="match status" value="1"/>
</dbReference>
<evidence type="ECO:0000256" key="5">
    <source>
        <dbReference type="ARBA" id="ARBA00022679"/>
    </source>
</evidence>
<evidence type="ECO:0000256" key="10">
    <source>
        <dbReference type="ARBA" id="ARBA00023136"/>
    </source>
</evidence>
<dbReference type="RefSeq" id="WP_129227096.1">
    <property type="nucleotide sequence ID" value="NZ_SDOZ01000004.1"/>
</dbReference>
<reference evidence="14 15" key="1">
    <citation type="journal article" date="2019" name="Gut">
        <title>Antibiotics-induced monodominance of a novel gut bacterial order.</title>
        <authorList>
            <person name="Hildebrand F."/>
            <person name="Moitinho-Silva L."/>
            <person name="Blasche S."/>
            <person name="Jahn M.T."/>
            <person name="Gossmann T.I."/>
            <person name="Heuerta-Cepas J."/>
            <person name="Hercog R."/>
            <person name="Luetge M."/>
            <person name="Bahram M."/>
            <person name="Pryszlak A."/>
            <person name="Alves R.J."/>
            <person name="Waszak S.M."/>
            <person name="Zhu A."/>
            <person name="Ye L."/>
            <person name="Costea P.I."/>
            <person name="Aalvink S."/>
            <person name="Belzer C."/>
            <person name="Forslund S.K."/>
            <person name="Sunagawa S."/>
            <person name="Hentschel U."/>
            <person name="Merten C."/>
            <person name="Patil K.R."/>
            <person name="Benes V."/>
            <person name="Bork P."/>
        </authorList>
    </citation>
    <scope>NUCLEOTIDE SEQUENCE [LARGE SCALE GENOMIC DNA]</scope>
    <source>
        <strain evidence="14 15">HDS1380</strain>
    </source>
</reference>
<keyword evidence="11" id="KW-0175">Coiled coil</keyword>
<feature type="transmembrane region" description="Helical" evidence="12">
    <location>
        <begin position="6"/>
        <end position="29"/>
    </location>
</feature>
<keyword evidence="9" id="KW-0902">Two-component regulatory system</keyword>
<evidence type="ECO:0000313" key="14">
    <source>
        <dbReference type="EMBL" id="RXZ58108.1"/>
    </source>
</evidence>
<dbReference type="InterPro" id="IPR005467">
    <property type="entry name" value="His_kinase_dom"/>
</dbReference>
<evidence type="ECO:0000256" key="12">
    <source>
        <dbReference type="SAM" id="Phobius"/>
    </source>
</evidence>
<dbReference type="PRINTS" id="PR00344">
    <property type="entry name" value="BCTRLSENSOR"/>
</dbReference>
<dbReference type="GO" id="GO:0000155">
    <property type="term" value="F:phosphorelay sensor kinase activity"/>
    <property type="evidence" value="ECO:0007669"/>
    <property type="project" value="InterPro"/>
</dbReference>
<dbReference type="Gene3D" id="1.10.287.130">
    <property type="match status" value="1"/>
</dbReference>
<dbReference type="EMBL" id="SDOZ01000004">
    <property type="protein sequence ID" value="RXZ58108.1"/>
    <property type="molecule type" value="Genomic_DNA"/>
</dbReference>
<sequence>MVWLSVALGVAAIVIIALSLKIFIIKYSLKDVNEQAERKLDTDTNLLILLESGDRDVRRFVRRLNRSLARMDELKRQYARGNRELKESVTNISHDLRTPLTSAAGYIGLLKKSRLDDKQREYLAVVEGRMEAMKKLTEELFAYSVIVSDNGTTETEPINLGDALEDSLTQFYTAFTERGIEPQIDIAEKPVVRTLNRDVLSRIFGNIINNAVKYAERDFGVTLKENGSIVFFNTADGLDEVTVGKLFDRFFTVESARGGTGLGLSIARILTEKMGGTIFARYEEGKLVIELKFIK</sequence>
<evidence type="ECO:0000256" key="7">
    <source>
        <dbReference type="ARBA" id="ARBA00022777"/>
    </source>
</evidence>
<gene>
    <name evidence="14" type="ORF">ESZ91_10665</name>
</gene>
<comment type="catalytic activity">
    <reaction evidence="1">
        <text>ATP + protein L-histidine = ADP + protein N-phospho-L-histidine.</text>
        <dbReference type="EC" id="2.7.13.3"/>
    </reaction>
</comment>
<evidence type="ECO:0000256" key="4">
    <source>
        <dbReference type="ARBA" id="ARBA00022553"/>
    </source>
</evidence>
<proteinExistence type="predicted"/>
<keyword evidence="7 14" id="KW-0418">Kinase</keyword>
<dbReference type="Gene3D" id="3.30.565.10">
    <property type="entry name" value="Histidine kinase-like ATPase, C-terminal domain"/>
    <property type="match status" value="1"/>
</dbReference>
<keyword evidence="15" id="KW-1185">Reference proteome</keyword>
<dbReference type="EC" id="2.7.13.3" evidence="3"/>
<dbReference type="InterPro" id="IPR003594">
    <property type="entry name" value="HATPase_dom"/>
</dbReference>
<evidence type="ECO:0000256" key="3">
    <source>
        <dbReference type="ARBA" id="ARBA00012438"/>
    </source>
</evidence>
<dbReference type="PROSITE" id="PS50109">
    <property type="entry name" value="HIS_KIN"/>
    <property type="match status" value="1"/>
</dbReference>
<keyword evidence="6 12" id="KW-0812">Transmembrane</keyword>
<accession>A0A4Q2K576</accession>
<dbReference type="Proteomes" id="UP000291269">
    <property type="component" value="Unassembled WGS sequence"/>
</dbReference>
<name>A0A4Q2K576_9FIRM</name>
<evidence type="ECO:0000256" key="2">
    <source>
        <dbReference type="ARBA" id="ARBA00004141"/>
    </source>
</evidence>
<comment type="caution">
    <text evidence="14">The sequence shown here is derived from an EMBL/GenBank/DDBJ whole genome shotgun (WGS) entry which is preliminary data.</text>
</comment>
<dbReference type="Pfam" id="PF00512">
    <property type="entry name" value="HisKA"/>
    <property type="match status" value="1"/>
</dbReference>
<dbReference type="AlphaFoldDB" id="A0A4Q2K576"/>
<dbReference type="InterPro" id="IPR003661">
    <property type="entry name" value="HisK_dim/P_dom"/>
</dbReference>
<dbReference type="SUPFAM" id="SSF55874">
    <property type="entry name" value="ATPase domain of HSP90 chaperone/DNA topoisomerase II/histidine kinase"/>
    <property type="match status" value="1"/>
</dbReference>
<evidence type="ECO:0000256" key="6">
    <source>
        <dbReference type="ARBA" id="ARBA00022692"/>
    </source>
</evidence>
<evidence type="ECO:0000256" key="11">
    <source>
        <dbReference type="SAM" id="Coils"/>
    </source>
</evidence>
<comment type="subcellular location">
    <subcellularLocation>
        <location evidence="2">Membrane</location>
        <topology evidence="2">Multi-pass membrane protein</topology>
    </subcellularLocation>
</comment>
<dbReference type="SMART" id="SM00388">
    <property type="entry name" value="HisKA"/>
    <property type="match status" value="1"/>
</dbReference>
<evidence type="ECO:0000259" key="13">
    <source>
        <dbReference type="PROSITE" id="PS50109"/>
    </source>
</evidence>
<keyword evidence="8 12" id="KW-1133">Transmembrane helix</keyword>
<dbReference type="OrthoDB" id="9792991at2"/>
<protein>
    <recommendedName>
        <fullName evidence="3">histidine kinase</fullName>
        <ecNumber evidence="3">2.7.13.3</ecNumber>
    </recommendedName>
</protein>
<dbReference type="SMART" id="SM00387">
    <property type="entry name" value="HATPase_c"/>
    <property type="match status" value="1"/>
</dbReference>
<keyword evidence="4" id="KW-0597">Phosphoprotein</keyword>
<dbReference type="InterPro" id="IPR004358">
    <property type="entry name" value="Sig_transdc_His_kin-like_C"/>
</dbReference>
<dbReference type="InterPro" id="IPR050398">
    <property type="entry name" value="HssS/ArlS-like"/>
</dbReference>
<dbReference type="CDD" id="cd00082">
    <property type="entry name" value="HisKA"/>
    <property type="match status" value="1"/>
</dbReference>
<evidence type="ECO:0000256" key="1">
    <source>
        <dbReference type="ARBA" id="ARBA00000085"/>
    </source>
</evidence>
<dbReference type="InterPro" id="IPR036097">
    <property type="entry name" value="HisK_dim/P_sf"/>
</dbReference>